<feature type="binding site" evidence="6">
    <location>
        <position position="79"/>
    </location>
    <ligand>
        <name>S-adenosyl-L-methionine</name>
        <dbReference type="ChEBI" id="CHEBI:59789"/>
    </ligand>
</feature>
<comment type="caution">
    <text evidence="6">Lacks conserved residue(s) required for the propagation of feature annotation.</text>
</comment>
<evidence type="ECO:0000256" key="3">
    <source>
        <dbReference type="ARBA" id="ARBA00022603"/>
    </source>
</evidence>
<accession>A0A1G7CK95</accession>
<comment type="subcellular location">
    <subcellularLocation>
        <location evidence="6">Cytoplasm</location>
    </subcellularLocation>
</comment>
<feature type="binding site" evidence="6">
    <location>
        <position position="84"/>
    </location>
    <ligand>
        <name>S-adenosyl-L-methionine</name>
        <dbReference type="ChEBI" id="CHEBI:59789"/>
    </ligand>
</feature>
<comment type="function">
    <text evidence="6">Specifically methylates the N7 position of a guanine in 16S rRNA.</text>
</comment>
<dbReference type="Proteomes" id="UP000243205">
    <property type="component" value="Unassembled WGS sequence"/>
</dbReference>
<keyword evidence="1 6" id="KW-0963">Cytoplasm</keyword>
<evidence type="ECO:0000256" key="6">
    <source>
        <dbReference type="HAMAP-Rule" id="MF_00074"/>
    </source>
</evidence>
<evidence type="ECO:0000313" key="7">
    <source>
        <dbReference type="EMBL" id="SDE39762.1"/>
    </source>
</evidence>
<evidence type="ECO:0000256" key="2">
    <source>
        <dbReference type="ARBA" id="ARBA00022552"/>
    </source>
</evidence>
<evidence type="ECO:0000313" key="8">
    <source>
        <dbReference type="Proteomes" id="UP000243205"/>
    </source>
</evidence>
<dbReference type="OrthoDB" id="9808773at2"/>
<feature type="binding site" evidence="6">
    <location>
        <position position="147"/>
    </location>
    <ligand>
        <name>S-adenosyl-L-methionine</name>
        <dbReference type="ChEBI" id="CHEBI:59789"/>
    </ligand>
</feature>
<dbReference type="PIRSF" id="PIRSF003078">
    <property type="entry name" value="GidB"/>
    <property type="match status" value="1"/>
</dbReference>
<dbReference type="GO" id="GO:0005829">
    <property type="term" value="C:cytosol"/>
    <property type="evidence" value="ECO:0007669"/>
    <property type="project" value="TreeGrafter"/>
</dbReference>
<dbReference type="NCBIfam" id="TIGR00138">
    <property type="entry name" value="rsmG_gidB"/>
    <property type="match status" value="1"/>
</dbReference>
<dbReference type="HAMAP" id="MF_00074">
    <property type="entry name" value="16SrRNA_methyltr_G"/>
    <property type="match status" value="1"/>
</dbReference>
<dbReference type="PANTHER" id="PTHR31760:SF0">
    <property type="entry name" value="S-ADENOSYL-L-METHIONINE-DEPENDENT METHYLTRANSFERASES SUPERFAMILY PROTEIN"/>
    <property type="match status" value="1"/>
</dbReference>
<keyword evidence="5 6" id="KW-0949">S-adenosyl-L-methionine</keyword>
<dbReference type="AlphaFoldDB" id="A0A1G7CK95"/>
<dbReference type="SUPFAM" id="SSF53335">
    <property type="entry name" value="S-adenosyl-L-methionine-dependent methyltransferases"/>
    <property type="match status" value="1"/>
</dbReference>
<reference evidence="8" key="1">
    <citation type="submission" date="2016-10" db="EMBL/GenBank/DDBJ databases">
        <authorList>
            <person name="Varghese N."/>
            <person name="Submissions S."/>
        </authorList>
    </citation>
    <scope>NUCLEOTIDE SEQUENCE [LARGE SCALE GENOMIC DNA]</scope>
    <source>
        <strain evidence="8">DSM 8987</strain>
    </source>
</reference>
<dbReference type="EMBL" id="FNAQ01000010">
    <property type="protein sequence ID" value="SDE39762.1"/>
    <property type="molecule type" value="Genomic_DNA"/>
</dbReference>
<dbReference type="CDD" id="cd02440">
    <property type="entry name" value="AdoMet_MTases"/>
    <property type="match status" value="1"/>
</dbReference>
<gene>
    <name evidence="6" type="primary">rsmG</name>
    <name evidence="7" type="ORF">SAMN05661003_1108</name>
</gene>
<keyword evidence="8" id="KW-1185">Reference proteome</keyword>
<dbReference type="Pfam" id="PF02527">
    <property type="entry name" value="GidB"/>
    <property type="match status" value="1"/>
</dbReference>
<dbReference type="EC" id="2.1.1.-" evidence="6"/>
<name>A0A1G7CK95_9BACT</name>
<keyword evidence="4 6" id="KW-0808">Transferase</keyword>
<dbReference type="Gene3D" id="3.40.50.150">
    <property type="entry name" value="Vaccinia Virus protein VP39"/>
    <property type="match status" value="1"/>
</dbReference>
<organism evidence="7 8">
    <name type="scientific">Desulfuromonas thiophila</name>
    <dbReference type="NCBI Taxonomy" id="57664"/>
    <lineage>
        <taxon>Bacteria</taxon>
        <taxon>Pseudomonadati</taxon>
        <taxon>Thermodesulfobacteriota</taxon>
        <taxon>Desulfuromonadia</taxon>
        <taxon>Desulfuromonadales</taxon>
        <taxon>Desulfuromonadaceae</taxon>
        <taxon>Desulfuromonas</taxon>
    </lineage>
</organism>
<protein>
    <recommendedName>
        <fullName evidence="6">Ribosomal RNA small subunit methyltransferase G</fullName>
        <ecNumber evidence="6">2.1.1.-</ecNumber>
    </recommendedName>
    <alternativeName>
        <fullName evidence="6">16S rRNA 7-methylguanosine methyltransferase</fullName>
        <shortName evidence="6">16S rRNA m7G methyltransferase</shortName>
    </alternativeName>
</protein>
<evidence type="ECO:0000256" key="4">
    <source>
        <dbReference type="ARBA" id="ARBA00022679"/>
    </source>
</evidence>
<evidence type="ECO:0000256" key="1">
    <source>
        <dbReference type="ARBA" id="ARBA00022490"/>
    </source>
</evidence>
<dbReference type="GO" id="GO:0070043">
    <property type="term" value="F:rRNA (guanine-N7-)-methyltransferase activity"/>
    <property type="evidence" value="ECO:0007669"/>
    <property type="project" value="UniProtKB-UniRule"/>
</dbReference>
<proteinExistence type="inferred from homology"/>
<dbReference type="RefSeq" id="WP_092078738.1">
    <property type="nucleotide sequence ID" value="NZ_CALFZY010000016.1"/>
</dbReference>
<feature type="binding site" evidence="6">
    <location>
        <begin position="130"/>
        <end position="131"/>
    </location>
    <ligand>
        <name>S-adenosyl-L-methionine</name>
        <dbReference type="ChEBI" id="CHEBI:59789"/>
    </ligand>
</feature>
<dbReference type="STRING" id="57664.SAMN05661003_1108"/>
<keyword evidence="2 6" id="KW-0698">rRNA processing</keyword>
<sequence>MSEKLFFPLELSEQLQLKGQNSRIVALACERYMQELLNWNQKINLTAITDWAECWEKHIIDSLQLLEFLKGTERLLDLGSGAGLPGLVLALAVPQLQVTSLDKVEKKIRFQRHCQRLLQLNNVQVVAGRIEQQVSILENSFDVVVCRALNRLADFARLAQPFLVADGRLIAMKSTQVQAEIEQWRQEGGEETLTLVDVHEYRLPYSGAYRALVTLARRT</sequence>
<keyword evidence="3 6" id="KW-0489">Methyltransferase</keyword>
<dbReference type="InterPro" id="IPR029063">
    <property type="entry name" value="SAM-dependent_MTases_sf"/>
</dbReference>
<dbReference type="PANTHER" id="PTHR31760">
    <property type="entry name" value="S-ADENOSYL-L-METHIONINE-DEPENDENT METHYLTRANSFERASES SUPERFAMILY PROTEIN"/>
    <property type="match status" value="1"/>
</dbReference>
<dbReference type="InterPro" id="IPR003682">
    <property type="entry name" value="rRNA_ssu_MeTfrase_G"/>
</dbReference>
<comment type="similarity">
    <text evidence="6">Belongs to the methyltransferase superfamily. RNA methyltransferase RsmG family.</text>
</comment>
<evidence type="ECO:0000256" key="5">
    <source>
        <dbReference type="ARBA" id="ARBA00022691"/>
    </source>
</evidence>